<protein>
    <submittedName>
        <fullName evidence="1">Uncharacterized protein</fullName>
    </submittedName>
</protein>
<keyword evidence="2" id="KW-1185">Reference proteome</keyword>
<evidence type="ECO:0000313" key="1">
    <source>
        <dbReference type="EMBL" id="EEP67593.1"/>
    </source>
</evidence>
<dbReference type="HOGENOM" id="CLU_3118775_0_0_4"/>
<reference evidence="1" key="1">
    <citation type="submission" date="2009-04" db="EMBL/GenBank/DDBJ databases">
        <authorList>
            <person name="Weinstock G."/>
            <person name="Sodergren E."/>
            <person name="Clifton S."/>
            <person name="Fulton L."/>
            <person name="Fulton B."/>
            <person name="Courtney L."/>
            <person name="Fronick C."/>
            <person name="Harrison M."/>
            <person name="Strong C."/>
            <person name="Farmer C."/>
            <person name="Delahaunty K."/>
            <person name="Markovic C."/>
            <person name="Hall O."/>
            <person name="Minx P."/>
            <person name="Tomlinson C."/>
            <person name="Mitreva M."/>
            <person name="Nelson J."/>
            <person name="Hou S."/>
            <person name="Wollam A."/>
            <person name="Pepin K.H."/>
            <person name="Johnson M."/>
            <person name="Bhonagiri V."/>
            <person name="Nash W.E."/>
            <person name="Warren W."/>
            <person name="Chinwalla A."/>
            <person name="Mardis E.R."/>
            <person name="Wilson R.K."/>
        </authorList>
    </citation>
    <scope>NUCLEOTIDE SEQUENCE [LARGE SCALE GENOMIC DNA]</scope>
    <source>
        <strain evidence="1">ATCC 51147</strain>
    </source>
</reference>
<organism evidence="1 2">
    <name type="scientific">Kingella oralis ATCC 51147</name>
    <dbReference type="NCBI Taxonomy" id="629741"/>
    <lineage>
        <taxon>Bacteria</taxon>
        <taxon>Pseudomonadati</taxon>
        <taxon>Pseudomonadota</taxon>
        <taxon>Betaproteobacteria</taxon>
        <taxon>Neisseriales</taxon>
        <taxon>Neisseriaceae</taxon>
        <taxon>Kingella</taxon>
    </lineage>
</organism>
<gene>
    <name evidence="1" type="ORF">GCWU000324_01841</name>
</gene>
<dbReference type="AlphaFoldDB" id="C4GIH1"/>
<name>C4GIH1_9NEIS</name>
<accession>C4GIH1</accession>
<dbReference type="EMBL" id="ACJW02000003">
    <property type="protein sequence ID" value="EEP67593.1"/>
    <property type="molecule type" value="Genomic_DNA"/>
</dbReference>
<sequence>MLEITALCKRYGDFLPIALQKFLASILSYAVSIFRLPPLQPFHNGFQCAK</sequence>
<comment type="caution">
    <text evidence="1">The sequence shown here is derived from an EMBL/GenBank/DDBJ whole genome shotgun (WGS) entry which is preliminary data.</text>
</comment>
<evidence type="ECO:0000313" key="2">
    <source>
        <dbReference type="Proteomes" id="UP000003009"/>
    </source>
</evidence>
<dbReference type="Proteomes" id="UP000003009">
    <property type="component" value="Unassembled WGS sequence"/>
</dbReference>
<proteinExistence type="predicted"/>